<evidence type="ECO:0000313" key="2">
    <source>
        <dbReference type="Proteomes" id="UP001165064"/>
    </source>
</evidence>
<gene>
    <name evidence="1" type="ORF">Amon02_000472800</name>
</gene>
<reference evidence="1" key="1">
    <citation type="submission" date="2023-04" db="EMBL/GenBank/DDBJ databases">
        <title>Ambrosiozyma monospora NBRC 10751.</title>
        <authorList>
            <person name="Ichikawa N."/>
            <person name="Sato H."/>
            <person name="Tonouchi N."/>
        </authorList>
    </citation>
    <scope>NUCLEOTIDE SEQUENCE</scope>
    <source>
        <strain evidence="1">NBRC 10751</strain>
    </source>
</reference>
<comment type="caution">
    <text evidence="1">The sequence shown here is derived from an EMBL/GenBank/DDBJ whole genome shotgun (WGS) entry which is preliminary data.</text>
</comment>
<sequence>MSQDKQEKEPRRLEPIGEHKDEIIVNEKYLVEKCIGRGNFGDVYKGKVMDTGETVAVKVINMESTDEELELLYLEMNLLRDMRSPFITRVYDTCLQDVLMCIVMEFCGGGSCVDLIRTYKKIDETAISFIMKDTLRGLQYLHDNNLIHRDIKAANILLTEKGEAKLADFGVSGKYSSNAKRLTFVGTPYWMAPEILQRHECGYDLKVDIWSLGITAIELCTGNPPHSKEDPMEVLLSIPKRPAPLLTSPKHSRGIREFINDCLHKDPKERPTAAQLLKFRFIHKSRFKYNPLPELVRVKIEKSKNDAWFKKRPKYHLNFNEPQFGPSVEWDIDPTIVVRKNSTQKLYPAVQSSSPFYQQDEPDSGNHDFSSPEKNQDTPSTSPELDSYTNPTPVTYPNVNANINSNDISNYSTNVNTNNGKENGPNEKSNIENVPPKISSPLLTQEDHLDGDDDESCVPAVTNNQRYNNDQTAQQRDPSSNSRLGNASFNAVVNVLTTLKTETAIYGDNGEVDQLYAAFVVAEQRFPGFCHAFIYGLGQNSETLT</sequence>
<name>A0ACB5T4D2_AMBMO</name>
<accession>A0ACB5T4D2</accession>
<keyword evidence="2" id="KW-1185">Reference proteome</keyword>
<evidence type="ECO:0000313" key="1">
    <source>
        <dbReference type="EMBL" id="GME81040.1"/>
    </source>
</evidence>
<organism evidence="1 2">
    <name type="scientific">Ambrosiozyma monospora</name>
    <name type="common">Yeast</name>
    <name type="synonym">Endomycopsis monosporus</name>
    <dbReference type="NCBI Taxonomy" id="43982"/>
    <lineage>
        <taxon>Eukaryota</taxon>
        <taxon>Fungi</taxon>
        <taxon>Dikarya</taxon>
        <taxon>Ascomycota</taxon>
        <taxon>Saccharomycotina</taxon>
        <taxon>Pichiomycetes</taxon>
        <taxon>Pichiales</taxon>
        <taxon>Pichiaceae</taxon>
        <taxon>Ambrosiozyma</taxon>
    </lineage>
</organism>
<dbReference type="EMBL" id="BSXS01003318">
    <property type="protein sequence ID" value="GME81040.1"/>
    <property type="molecule type" value="Genomic_DNA"/>
</dbReference>
<dbReference type="Proteomes" id="UP001165064">
    <property type="component" value="Unassembled WGS sequence"/>
</dbReference>
<proteinExistence type="predicted"/>
<protein>
    <submittedName>
        <fullName evidence="1">Unnamed protein product</fullName>
    </submittedName>
</protein>